<dbReference type="HOGENOM" id="CLU_2660121_0_0_6"/>
<proteinExistence type="predicted"/>
<evidence type="ECO:0000313" key="1">
    <source>
        <dbReference type="EMBL" id="EHM55350.1"/>
    </source>
</evidence>
<sequence>REGCWVRAKREECRICAKRDEHWARAKRDEYWISGTLFFPQDVCLVDNDNGGLNLGRLTSIASAVMVKRYSGMVRR</sequence>
<comment type="caution">
    <text evidence="1">The sequence shown here is derived from an EMBL/GenBank/DDBJ whole genome shotgun (WGS) entry which is preliminary data.</text>
</comment>
<organism evidence="1 2">
    <name type="scientific">Cardiobacterium valvarum F0432</name>
    <dbReference type="NCBI Taxonomy" id="797473"/>
    <lineage>
        <taxon>Bacteria</taxon>
        <taxon>Pseudomonadati</taxon>
        <taxon>Pseudomonadota</taxon>
        <taxon>Gammaproteobacteria</taxon>
        <taxon>Cardiobacteriales</taxon>
        <taxon>Cardiobacteriaceae</taxon>
        <taxon>Cardiobacterium</taxon>
    </lineage>
</organism>
<dbReference type="Proteomes" id="UP000004750">
    <property type="component" value="Unassembled WGS sequence"/>
</dbReference>
<dbReference type="EMBL" id="AGCM01000042">
    <property type="protein sequence ID" value="EHM55350.1"/>
    <property type="molecule type" value="Genomic_DNA"/>
</dbReference>
<gene>
    <name evidence="1" type="ORF">HMPREF9080_00858</name>
</gene>
<evidence type="ECO:0000313" key="2">
    <source>
        <dbReference type="Proteomes" id="UP000004750"/>
    </source>
</evidence>
<accession>G9ZDM4</accession>
<dbReference type="RefSeq" id="WP_006984877.1">
    <property type="nucleotide sequence ID" value="NZ_JH417904.1"/>
</dbReference>
<reference evidence="1 2" key="1">
    <citation type="submission" date="2011-08" db="EMBL/GenBank/DDBJ databases">
        <authorList>
            <person name="Weinstock G."/>
            <person name="Sodergren E."/>
            <person name="Clifton S."/>
            <person name="Fulton L."/>
            <person name="Fulton B."/>
            <person name="Courtney L."/>
            <person name="Fronick C."/>
            <person name="Harrison M."/>
            <person name="Strong C."/>
            <person name="Farmer C."/>
            <person name="Delahaunty K."/>
            <person name="Markovic C."/>
            <person name="Hall O."/>
            <person name="Minx P."/>
            <person name="Tomlinson C."/>
            <person name="Mitreva M."/>
            <person name="Hou S."/>
            <person name="Chen J."/>
            <person name="Wollam A."/>
            <person name="Pepin K.H."/>
            <person name="Johnson M."/>
            <person name="Bhonagiri V."/>
            <person name="Zhang X."/>
            <person name="Suruliraj S."/>
            <person name="Warren W."/>
            <person name="Chinwalla A."/>
            <person name="Mardis E.R."/>
            <person name="Wilson R.K."/>
        </authorList>
    </citation>
    <scope>NUCLEOTIDE SEQUENCE [LARGE SCALE GENOMIC DNA]</scope>
    <source>
        <strain evidence="1 2">F0432</strain>
    </source>
</reference>
<dbReference type="AlphaFoldDB" id="G9ZDM4"/>
<protein>
    <submittedName>
        <fullName evidence="1">Uncharacterized protein</fullName>
    </submittedName>
</protein>
<name>G9ZDM4_9GAMM</name>
<feature type="non-terminal residue" evidence="1">
    <location>
        <position position="1"/>
    </location>
</feature>